<dbReference type="Proteomes" id="UP000004995">
    <property type="component" value="Unassembled WGS sequence"/>
</dbReference>
<organism evidence="2 3">
    <name type="scientific">Setaria italica</name>
    <name type="common">Foxtail millet</name>
    <name type="synonym">Panicum italicum</name>
    <dbReference type="NCBI Taxonomy" id="4555"/>
    <lineage>
        <taxon>Eukaryota</taxon>
        <taxon>Viridiplantae</taxon>
        <taxon>Streptophyta</taxon>
        <taxon>Embryophyta</taxon>
        <taxon>Tracheophyta</taxon>
        <taxon>Spermatophyta</taxon>
        <taxon>Magnoliopsida</taxon>
        <taxon>Liliopsida</taxon>
        <taxon>Poales</taxon>
        <taxon>Poaceae</taxon>
        <taxon>PACMAD clade</taxon>
        <taxon>Panicoideae</taxon>
        <taxon>Panicodae</taxon>
        <taxon>Paniceae</taxon>
        <taxon>Cenchrinae</taxon>
        <taxon>Setaria</taxon>
    </lineage>
</organism>
<feature type="chain" id="PRO_5011942696" description="Secreted protein" evidence="1">
    <location>
        <begin position="16"/>
        <end position="66"/>
    </location>
</feature>
<name>K3ZYU1_SETIT</name>
<protein>
    <recommendedName>
        <fullName evidence="4">Secreted protein</fullName>
    </recommendedName>
</protein>
<keyword evidence="1" id="KW-0732">Signal</keyword>
<proteinExistence type="predicted"/>
<evidence type="ECO:0000313" key="3">
    <source>
        <dbReference type="Proteomes" id="UP000004995"/>
    </source>
</evidence>
<sequence length="66" mass="7328">MTTTLLLLPLPVSVSRHGATSGLVKCHSSSPFYVRIKTVTLVRRLRKRKLLQFSASIVGGEYIKKS</sequence>
<reference evidence="2" key="2">
    <citation type="submission" date="2018-08" db="UniProtKB">
        <authorList>
            <consortium name="EnsemblPlants"/>
        </authorList>
    </citation>
    <scope>IDENTIFICATION</scope>
    <source>
        <strain evidence="2">Yugu1</strain>
    </source>
</reference>
<accession>K3ZYU1</accession>
<evidence type="ECO:0000313" key="2">
    <source>
        <dbReference type="EnsemblPlants" id="KQL25385"/>
    </source>
</evidence>
<keyword evidence="3" id="KW-1185">Reference proteome</keyword>
<dbReference type="EMBL" id="AGNK02001200">
    <property type="status" value="NOT_ANNOTATED_CDS"/>
    <property type="molecule type" value="Genomic_DNA"/>
</dbReference>
<feature type="signal peptide" evidence="1">
    <location>
        <begin position="1"/>
        <end position="15"/>
    </location>
</feature>
<dbReference type="AlphaFoldDB" id="K3ZYU1"/>
<dbReference type="HOGENOM" id="CLU_2836028_0_0_1"/>
<evidence type="ECO:0008006" key="4">
    <source>
        <dbReference type="Google" id="ProtNLM"/>
    </source>
</evidence>
<dbReference type="Gramene" id="KQL25385">
    <property type="protein sequence ID" value="KQL25385"/>
    <property type="gene ID" value="SETIT_031773mg"/>
</dbReference>
<dbReference type="EnsemblPlants" id="KQL25385">
    <property type="protein sequence ID" value="KQL25385"/>
    <property type="gene ID" value="SETIT_031773mg"/>
</dbReference>
<evidence type="ECO:0000256" key="1">
    <source>
        <dbReference type="SAM" id="SignalP"/>
    </source>
</evidence>
<dbReference type="InParanoid" id="K3ZYU1"/>
<reference evidence="3" key="1">
    <citation type="journal article" date="2012" name="Nat. Biotechnol.">
        <title>Reference genome sequence of the model plant Setaria.</title>
        <authorList>
            <person name="Bennetzen J.L."/>
            <person name="Schmutz J."/>
            <person name="Wang H."/>
            <person name="Percifield R."/>
            <person name="Hawkins J."/>
            <person name="Pontaroli A.C."/>
            <person name="Estep M."/>
            <person name="Feng L."/>
            <person name="Vaughn J.N."/>
            <person name="Grimwood J."/>
            <person name="Jenkins J."/>
            <person name="Barry K."/>
            <person name="Lindquist E."/>
            <person name="Hellsten U."/>
            <person name="Deshpande S."/>
            <person name="Wang X."/>
            <person name="Wu X."/>
            <person name="Mitros T."/>
            <person name="Triplett J."/>
            <person name="Yang X."/>
            <person name="Ye C.Y."/>
            <person name="Mauro-Herrera M."/>
            <person name="Wang L."/>
            <person name="Li P."/>
            <person name="Sharma M."/>
            <person name="Sharma R."/>
            <person name="Ronald P.C."/>
            <person name="Panaud O."/>
            <person name="Kellogg E.A."/>
            <person name="Brutnell T.P."/>
            <person name="Doust A.N."/>
            <person name="Tuskan G.A."/>
            <person name="Rokhsar D."/>
            <person name="Devos K.M."/>
        </authorList>
    </citation>
    <scope>NUCLEOTIDE SEQUENCE [LARGE SCALE GENOMIC DNA]</scope>
    <source>
        <strain evidence="3">cv. Yugu1</strain>
    </source>
</reference>